<proteinExistence type="predicted"/>
<dbReference type="InterPro" id="IPR033803">
    <property type="entry name" value="CBD-like_Golvesin-Xly"/>
</dbReference>
<keyword evidence="8" id="KW-1185">Reference proteome</keyword>
<comment type="caution">
    <text evidence="7">The sequence shown here is derived from an EMBL/GenBank/DDBJ whole genome shotgun (WGS) entry which is preliminary data.</text>
</comment>
<dbReference type="GO" id="GO:0051539">
    <property type="term" value="F:4 iron, 4 sulfur cluster binding"/>
    <property type="evidence" value="ECO:0007669"/>
    <property type="project" value="UniProtKB-KW"/>
</dbReference>
<protein>
    <submittedName>
        <fullName evidence="7">Xanthan lyase</fullName>
    </submittedName>
</protein>
<keyword evidence="7" id="KW-0456">Lyase</keyword>
<dbReference type="Pfam" id="PF12831">
    <property type="entry name" value="FAD_oxidored"/>
    <property type="match status" value="1"/>
</dbReference>
<dbReference type="Gene3D" id="3.50.50.60">
    <property type="entry name" value="FAD/NAD(P)-binding domain"/>
    <property type="match status" value="1"/>
</dbReference>
<dbReference type="GO" id="GO:0016829">
    <property type="term" value="F:lyase activity"/>
    <property type="evidence" value="ECO:0007669"/>
    <property type="project" value="UniProtKB-KW"/>
</dbReference>
<reference evidence="7 8" key="1">
    <citation type="submission" date="2018-04" db="EMBL/GenBank/DDBJ databases">
        <title>Sphingobacterium sp. M46 Genome.</title>
        <authorList>
            <person name="Cheng J."/>
            <person name="Li Y."/>
        </authorList>
    </citation>
    <scope>NUCLEOTIDE SEQUENCE [LARGE SCALE GENOMIC DNA]</scope>
    <source>
        <strain evidence="7 8">M46</strain>
    </source>
</reference>
<dbReference type="InterPro" id="IPR036188">
    <property type="entry name" value="FAD/NAD-bd_sf"/>
</dbReference>
<keyword evidence="3" id="KW-0560">Oxidoreductase</keyword>
<accession>A0A363NWD2</accession>
<evidence type="ECO:0000256" key="4">
    <source>
        <dbReference type="ARBA" id="ARBA00023004"/>
    </source>
</evidence>
<evidence type="ECO:0000256" key="1">
    <source>
        <dbReference type="ARBA" id="ARBA00022485"/>
    </source>
</evidence>
<evidence type="ECO:0000259" key="6">
    <source>
        <dbReference type="Pfam" id="PF25275"/>
    </source>
</evidence>
<dbReference type="Pfam" id="PF25275">
    <property type="entry name" value="Golvesin_C"/>
    <property type="match status" value="1"/>
</dbReference>
<evidence type="ECO:0000256" key="3">
    <source>
        <dbReference type="ARBA" id="ARBA00023002"/>
    </source>
</evidence>
<evidence type="ECO:0000313" key="7">
    <source>
        <dbReference type="EMBL" id="PUV25028.1"/>
    </source>
</evidence>
<keyword evidence="2" id="KW-0479">Metal-binding</keyword>
<dbReference type="OrthoDB" id="668499at2"/>
<keyword evidence="5" id="KW-0411">Iron-sulfur</keyword>
<dbReference type="RefSeq" id="WP_108633360.1">
    <property type="nucleotide sequence ID" value="NZ_QCXX01000002.1"/>
</dbReference>
<evidence type="ECO:0000256" key="2">
    <source>
        <dbReference type="ARBA" id="ARBA00022723"/>
    </source>
</evidence>
<dbReference type="SUPFAM" id="SSF51905">
    <property type="entry name" value="FAD/NAD(P)-binding domain"/>
    <property type="match status" value="1"/>
</dbReference>
<feature type="domain" description="Golvesin/Xly CBD-like" evidence="6">
    <location>
        <begin position="529"/>
        <end position="658"/>
    </location>
</feature>
<keyword evidence="4" id="KW-0408">Iron</keyword>
<dbReference type="EMBL" id="QCXX01000002">
    <property type="protein sequence ID" value="PUV25028.1"/>
    <property type="molecule type" value="Genomic_DNA"/>
</dbReference>
<organism evidence="7 8">
    <name type="scientific">Sphingobacterium athyrii</name>
    <dbReference type="NCBI Taxonomy" id="2152717"/>
    <lineage>
        <taxon>Bacteria</taxon>
        <taxon>Pseudomonadati</taxon>
        <taxon>Bacteroidota</taxon>
        <taxon>Sphingobacteriia</taxon>
        <taxon>Sphingobacteriales</taxon>
        <taxon>Sphingobacteriaceae</taxon>
        <taxon>Sphingobacterium</taxon>
    </lineage>
</organism>
<evidence type="ECO:0000313" key="8">
    <source>
        <dbReference type="Proteomes" id="UP000250831"/>
    </source>
</evidence>
<dbReference type="Proteomes" id="UP000250831">
    <property type="component" value="Unassembled WGS sequence"/>
</dbReference>
<dbReference type="InterPro" id="IPR039650">
    <property type="entry name" value="HdrA-like"/>
</dbReference>
<evidence type="ECO:0000256" key="5">
    <source>
        <dbReference type="ARBA" id="ARBA00023014"/>
    </source>
</evidence>
<dbReference type="PANTHER" id="PTHR43498">
    <property type="entry name" value="FERREDOXIN:COB-COM HETERODISULFIDE REDUCTASE SUBUNIT A"/>
    <property type="match status" value="1"/>
</dbReference>
<dbReference type="PANTHER" id="PTHR43498:SF1">
    <property type="entry name" value="COB--COM HETERODISULFIDE REDUCTASE IRON-SULFUR SUBUNIT A"/>
    <property type="match status" value="1"/>
</dbReference>
<name>A0A363NWD2_9SPHI</name>
<keyword evidence="1" id="KW-0004">4Fe-4S</keyword>
<dbReference type="GO" id="GO:0046872">
    <property type="term" value="F:metal ion binding"/>
    <property type="evidence" value="ECO:0007669"/>
    <property type="project" value="UniProtKB-KW"/>
</dbReference>
<gene>
    <name evidence="7" type="ORF">DCO56_08785</name>
</gene>
<dbReference type="GO" id="GO:0016491">
    <property type="term" value="F:oxidoreductase activity"/>
    <property type="evidence" value="ECO:0007669"/>
    <property type="project" value="UniProtKB-KW"/>
</dbReference>
<sequence>MRKTLLMTIGLLTIFWQLVKGQTDKQVDICIYGTTSAGVIAAYTASQTGKSVLVIDPGTRLGGLSSGGLGQTDIGNKYVVTGLALDFYRKMGKHYGSFEQWIFEPKIAESIFKSYLAHSRTQTLMGYRLTGVKTDSRSIKSIALLPSESRGGKNITVTAKVFMDCSYEGDLMAKAGVSYHVGRESNGTYGETINGVQLLDGHQFPDGVDPYKIKGDANSGILWGINTEPLKENGTGDSKVQAYNYRITLTNVPENRIAITQPENYDASKYELLKRQKEIQLWKSIQDVFIWSLMPNGKTDINNRNGFSTDMIGMNWRYPEADYFERKEIIKAHEDYTKGLLYFVSNDPSVPEPIRSEFKKWGYPKDEYPDNGHWSPQLYIREARRMIGDVVMTQHHCQGREVVSDGVGYAAYTMDSHNCDRVIVNGMVKNEGNVEVGGFSPFPISYRAIVPKKEEINNLLVPVCLSASHIAFGSIRMEPVFMVLGQSAAVAACEAIDNKIAVQDVDIKRVQKTLRDNPKADGRRADYIIHVDDKEQVMLKGTWRKSAKKGYGMSYQEVDGDSTAVARFTPGKDFAGGKYMLYSYFPKTAESTTTGKFIINTGKTRTEKTINFKEVNILGQTTSTWVALGEYAFEKGSRTPYVEIRSADDSGVLAANAVLWVPVSDQK</sequence>
<dbReference type="AlphaFoldDB" id="A0A363NWD2"/>